<feature type="compositionally biased region" description="Basic and acidic residues" evidence="1">
    <location>
        <begin position="636"/>
        <end position="646"/>
    </location>
</feature>
<reference evidence="2" key="1">
    <citation type="submission" date="2015-04" db="EMBL/GenBank/DDBJ databases">
        <title>The genome sequence of the plant pathogenic Rhizarian Plasmodiophora brassicae reveals insights in its biotrophic life cycle and the origin of chitin synthesis.</title>
        <authorList>
            <person name="Schwelm A."/>
            <person name="Fogelqvist J."/>
            <person name="Knaust A."/>
            <person name="Julke S."/>
            <person name="Lilja T."/>
            <person name="Dhandapani V."/>
            <person name="Bonilla-Rosso G."/>
            <person name="Karlsson M."/>
            <person name="Shevchenko A."/>
            <person name="Choi S.R."/>
            <person name="Kim H.G."/>
            <person name="Park J.Y."/>
            <person name="Lim Y.P."/>
            <person name="Ludwig-Muller J."/>
            <person name="Dixelius C."/>
        </authorList>
    </citation>
    <scope>NUCLEOTIDE SEQUENCE</scope>
    <source>
        <tissue evidence="2">Potato root galls</tissue>
    </source>
</reference>
<feature type="compositionally biased region" description="Basic and acidic residues" evidence="1">
    <location>
        <begin position="1030"/>
        <end position="1039"/>
    </location>
</feature>
<proteinExistence type="predicted"/>
<feature type="compositionally biased region" description="Basic residues" evidence="1">
    <location>
        <begin position="943"/>
        <end position="959"/>
    </location>
</feature>
<feature type="non-terminal residue" evidence="2">
    <location>
        <position position="1"/>
    </location>
</feature>
<dbReference type="AlphaFoldDB" id="A0A0H5RBG5"/>
<evidence type="ECO:0000256" key="1">
    <source>
        <dbReference type="SAM" id="MobiDB-lite"/>
    </source>
</evidence>
<dbReference type="EMBL" id="HACM01011118">
    <property type="protein sequence ID" value="CRZ11560.1"/>
    <property type="molecule type" value="Transcribed_RNA"/>
</dbReference>
<feature type="compositionally biased region" description="Basic and acidic residues" evidence="1">
    <location>
        <begin position="739"/>
        <end position="752"/>
    </location>
</feature>
<feature type="region of interest" description="Disordered" evidence="1">
    <location>
        <begin position="943"/>
        <end position="965"/>
    </location>
</feature>
<name>A0A0H5RBG5_9EUKA</name>
<evidence type="ECO:0000313" key="2">
    <source>
        <dbReference type="EMBL" id="CRZ11560.1"/>
    </source>
</evidence>
<accession>A0A0H5RBG5</accession>
<feature type="compositionally biased region" description="Basic residues" evidence="1">
    <location>
        <begin position="664"/>
        <end position="673"/>
    </location>
</feature>
<feature type="region of interest" description="Disordered" evidence="1">
    <location>
        <begin position="1023"/>
        <end position="1045"/>
    </location>
</feature>
<protein>
    <submittedName>
        <fullName evidence="2">Uncharacterized protein</fullName>
    </submittedName>
</protein>
<feature type="region of interest" description="Disordered" evidence="1">
    <location>
        <begin position="635"/>
        <end position="758"/>
    </location>
</feature>
<feature type="compositionally biased region" description="Basic and acidic residues" evidence="1">
    <location>
        <begin position="714"/>
        <end position="727"/>
    </location>
</feature>
<sequence>GTVLQKILDIPLNFDRHDQKRVWDAIVAELHPYGIIVDDQCRTDIAKFDQRSLHIVMDIIQELHIRSGNPPSSSMVDELRNLLYAPLFENLVIDPSFAHRLIFDKEYQAQLSEYIRDDRDGIRKWLLYINDNIDSITSNLLSQSESFTYLLTLITAGLLSPSYTICDISSNILYRMSSHVSIPSPSVYHSPSINECLYHWLVDEQPTSQASIVSPLSGLGTIIVCWRSHPNLSYALMPIIDLVASDQLYAVIRHQLARYCSEENERLGFIHEFILFRSSVGPICHGQLTESIIEYIVRDCMNIIDQYHLSLPSSAIPAFQLLTQILLTYYIELERINEIYPSTILAVLRQACKTGHDINVQIACISCIFDILQSAIDQDSEFQDPLTLRLFKTAIFILMDRYDNEFVRQFIMSNLTMVIETNASCPVDVLLDPLTKQISLHTISNTDIDLVILCSKHGQLSLRSALLLLHLLSRTCLDLNDETTARLSTIPFCIIVSRFSTDRNVLTYIYKFVSMVLHRFLQQSTAETTAENHGRSQPCVVFLEVIAKILYLPHRHIRRTIHPLIISAIQQYTCDHGFGHIGLQSLDDYIANDSEYGLDDLVDIELYSDAASNASNRSSRRTSLIHFDNQQLTSRIESDTSSKTDESNIASITEDAFKQPSAIKKSHRTSLKKPTRDTNKTPRPSVRAASKENNLIEVPKNRDVAPPTVVVSENESKSRSLHNDCHGDATAALPTVTGTKRDQHQNLTKKSESQIPNQMLQRLGNRNTEKVKENQPSQTPIFLQVQPSDSAQSRDENADVLNYFNTYDKVIRTLFQQYKGIRPNTIHFITFDKQVQAEACMSISDYIKFWEDAFVCPEHVNKTMVSSAFRLSTSGSLSSVLVNYDEFKESFLRIAKQFELRTAGGTGLLSKAKAMMSLLLLLKSGSREVSLDFHETKNVKTKFQKPQPRKHRIQRKKKNDNHVSESDRVAIDGVIHTMMDLLAQSGWQTVGEKNLRNMLASPIPIVPATHASPHASMLALQSRALSPKLNTDDEKDKERKRQQRHKQLAKHLAMQRQEAAAKNAALRNEQQILSQKLAEEKKQKKLEVEHDKLLMRKKLEQYHKKKMEEESERKAIESMKKQMEIEERKKCIALFQKQKREREELERAAQAALDQFAPQKSGNDVKERGKSRYKHRVEKPAKSGKLALSDDGSDILPGATAVSTGSSESKESRSKDTNAKPSGEDSVNAFQDLEAASKPVDFATDKH</sequence>
<feature type="compositionally biased region" description="Basic and acidic residues" evidence="1">
    <location>
        <begin position="1208"/>
        <end position="1218"/>
    </location>
</feature>
<organism evidence="2">
    <name type="scientific">Spongospora subterranea</name>
    <dbReference type="NCBI Taxonomy" id="70186"/>
    <lineage>
        <taxon>Eukaryota</taxon>
        <taxon>Sar</taxon>
        <taxon>Rhizaria</taxon>
        <taxon>Endomyxa</taxon>
        <taxon>Phytomyxea</taxon>
        <taxon>Plasmodiophorida</taxon>
        <taxon>Plasmodiophoridae</taxon>
        <taxon>Spongospora</taxon>
    </lineage>
</organism>
<feature type="region of interest" description="Disordered" evidence="1">
    <location>
        <begin position="1139"/>
        <end position="1247"/>
    </location>
</feature>